<dbReference type="CDD" id="cd00377">
    <property type="entry name" value="ICL_PEPM"/>
    <property type="match status" value="1"/>
</dbReference>
<dbReference type="OrthoDB" id="9785398at2"/>
<dbReference type="GO" id="GO:0016829">
    <property type="term" value="F:lyase activity"/>
    <property type="evidence" value="ECO:0007669"/>
    <property type="project" value="UniProtKB-KW"/>
</dbReference>
<dbReference type="InterPro" id="IPR015813">
    <property type="entry name" value="Pyrv/PenolPyrv_kinase-like_dom"/>
</dbReference>
<dbReference type="Pfam" id="PF13714">
    <property type="entry name" value="PEP_mutase"/>
    <property type="match status" value="1"/>
</dbReference>
<proteinExistence type="predicted"/>
<reference evidence="2" key="1">
    <citation type="submission" date="2017-09" db="EMBL/GenBank/DDBJ databases">
        <authorList>
            <person name="Varghese N."/>
            <person name="Submissions S."/>
        </authorList>
    </citation>
    <scope>NUCLEOTIDE SEQUENCE [LARGE SCALE GENOMIC DNA]</scope>
    <source>
        <strain evidence="2">C7</strain>
    </source>
</reference>
<gene>
    <name evidence="1" type="ORF">SAMN06273572_101892</name>
</gene>
<accession>A0A2C9CP90</accession>
<dbReference type="PANTHER" id="PTHR42905:SF16">
    <property type="entry name" value="CARBOXYPHOSPHONOENOLPYRUVATE PHOSPHONOMUTASE-LIKE PROTEIN (AFU_ORTHOLOGUE AFUA_5G07230)"/>
    <property type="match status" value="1"/>
</dbReference>
<dbReference type="SUPFAM" id="SSF51621">
    <property type="entry name" value="Phosphoenolpyruvate/pyruvate domain"/>
    <property type="match status" value="1"/>
</dbReference>
<evidence type="ECO:0000313" key="2">
    <source>
        <dbReference type="Proteomes" id="UP000220034"/>
    </source>
</evidence>
<dbReference type="Gene3D" id="3.20.20.60">
    <property type="entry name" value="Phosphoenolpyruvate-binding domains"/>
    <property type="match status" value="1"/>
</dbReference>
<dbReference type="EMBL" id="OCTN01000001">
    <property type="protein sequence ID" value="SOH93038.1"/>
    <property type="molecule type" value="Genomic_DNA"/>
</dbReference>
<organism evidence="1 2">
    <name type="scientific">Pontivivens marinum</name>
    <dbReference type="NCBI Taxonomy" id="1690039"/>
    <lineage>
        <taxon>Bacteria</taxon>
        <taxon>Pseudomonadati</taxon>
        <taxon>Pseudomonadota</taxon>
        <taxon>Alphaproteobacteria</taxon>
        <taxon>Rhodobacterales</taxon>
        <taxon>Paracoccaceae</taxon>
        <taxon>Pontivivens</taxon>
    </lineage>
</organism>
<protein>
    <submittedName>
        <fullName evidence="1">2-Methylisocitrate lyase, PEP mutase family</fullName>
    </submittedName>
</protein>
<sequence>MDQLQRYEQFAALHQPGVPVVLVNIWDAGSARAVVAGGAVAVATGSASVAGALGCADGEELPMEWSLQAARRIVAAVHVPLTLDFEGGYAQGAAELSANAASVVETGAVGLNFEDQVVGSSNLYDVAEQATRVAALRSGAGSAFWINARTDVFLKAKPDTHDMAKVDQALRRGDEYAKAGADSLFVPGLRDLDLIRSVCERSSLPVNILMFPDMATRAELAQCGVARISHGPFPWVAAMAAVAVATKVAMS</sequence>
<dbReference type="InterPro" id="IPR040442">
    <property type="entry name" value="Pyrv_kinase-like_dom_sf"/>
</dbReference>
<dbReference type="PANTHER" id="PTHR42905">
    <property type="entry name" value="PHOSPHOENOLPYRUVATE CARBOXYLASE"/>
    <property type="match status" value="1"/>
</dbReference>
<name>A0A2C9CP90_9RHOB</name>
<keyword evidence="1" id="KW-0456">Lyase</keyword>
<dbReference type="RefSeq" id="WP_097928577.1">
    <property type="nucleotide sequence ID" value="NZ_OCTN01000001.1"/>
</dbReference>
<evidence type="ECO:0000313" key="1">
    <source>
        <dbReference type="EMBL" id="SOH93038.1"/>
    </source>
</evidence>
<keyword evidence="2" id="KW-1185">Reference proteome</keyword>
<dbReference type="Proteomes" id="UP000220034">
    <property type="component" value="Unassembled WGS sequence"/>
</dbReference>
<dbReference type="AlphaFoldDB" id="A0A2C9CP90"/>
<dbReference type="InterPro" id="IPR039556">
    <property type="entry name" value="ICL/PEPM"/>
</dbReference>